<dbReference type="AlphaFoldDB" id="A0A3N0YDU0"/>
<dbReference type="CDD" id="cd21259">
    <property type="entry name" value="CH_SMTNB"/>
    <property type="match status" value="1"/>
</dbReference>
<evidence type="ECO:0000256" key="2">
    <source>
        <dbReference type="ARBA" id="ARBA00023054"/>
    </source>
</evidence>
<evidence type="ECO:0000256" key="3">
    <source>
        <dbReference type="ARBA" id="ARBA00061655"/>
    </source>
</evidence>
<dbReference type="Pfam" id="PF00307">
    <property type="entry name" value="CH"/>
    <property type="match status" value="1"/>
</dbReference>
<comment type="caution">
    <text evidence="6">The sequence shown here is derived from an EMBL/GenBank/DDBJ whole genome shotgun (WGS) entry which is preliminary data.</text>
</comment>
<accession>A0A3N0YDU0</accession>
<evidence type="ECO:0000313" key="6">
    <source>
        <dbReference type="EMBL" id="ROL44385.1"/>
    </source>
</evidence>
<reference evidence="6 7" key="1">
    <citation type="submission" date="2018-10" db="EMBL/GenBank/DDBJ databases">
        <title>Genome assembly for a Yunnan-Guizhou Plateau 3E fish, Anabarilius grahami (Regan), and its evolutionary and genetic applications.</title>
        <authorList>
            <person name="Jiang W."/>
        </authorList>
    </citation>
    <scope>NUCLEOTIDE SEQUENCE [LARGE SCALE GENOMIC DNA]</scope>
    <source>
        <strain evidence="6">AG-KIZ</strain>
        <tissue evidence="6">Muscle</tissue>
    </source>
</reference>
<dbReference type="PROSITE" id="PS50021">
    <property type="entry name" value="CH"/>
    <property type="match status" value="1"/>
</dbReference>
<evidence type="ECO:0000256" key="1">
    <source>
        <dbReference type="ARBA" id="ARBA00022553"/>
    </source>
</evidence>
<organism evidence="6 7">
    <name type="scientific">Anabarilius grahami</name>
    <name type="common">Kanglang fish</name>
    <name type="synonym">Barilius grahami</name>
    <dbReference type="NCBI Taxonomy" id="495550"/>
    <lineage>
        <taxon>Eukaryota</taxon>
        <taxon>Metazoa</taxon>
        <taxon>Chordata</taxon>
        <taxon>Craniata</taxon>
        <taxon>Vertebrata</taxon>
        <taxon>Euteleostomi</taxon>
        <taxon>Actinopterygii</taxon>
        <taxon>Neopterygii</taxon>
        <taxon>Teleostei</taxon>
        <taxon>Ostariophysi</taxon>
        <taxon>Cypriniformes</taxon>
        <taxon>Xenocyprididae</taxon>
        <taxon>Xenocypridinae</taxon>
        <taxon>Xenocypridinae incertae sedis</taxon>
        <taxon>Anabarilius</taxon>
    </lineage>
</organism>
<feature type="compositionally biased region" description="Basic and acidic residues" evidence="4">
    <location>
        <begin position="250"/>
        <end position="272"/>
    </location>
</feature>
<evidence type="ECO:0000313" key="7">
    <source>
        <dbReference type="Proteomes" id="UP000281406"/>
    </source>
</evidence>
<keyword evidence="1" id="KW-0597">Phosphoprotein</keyword>
<feature type="domain" description="Calponin-homology (CH)" evidence="5">
    <location>
        <begin position="430"/>
        <end position="536"/>
    </location>
</feature>
<evidence type="ECO:0000259" key="5">
    <source>
        <dbReference type="PROSITE" id="PS50021"/>
    </source>
</evidence>
<comment type="similarity">
    <text evidence="3">Belongs to the smoothelin family.</text>
</comment>
<dbReference type="Proteomes" id="UP000281406">
    <property type="component" value="Unassembled WGS sequence"/>
</dbReference>
<dbReference type="InterPro" id="IPR001715">
    <property type="entry name" value="CH_dom"/>
</dbReference>
<evidence type="ECO:0000256" key="4">
    <source>
        <dbReference type="SAM" id="MobiDB-lite"/>
    </source>
</evidence>
<dbReference type="PANTHER" id="PTHR23167">
    <property type="entry name" value="CALPONIN HOMOLOGY DOMAIN-CONTAINING PROTEIN DDB_G0272472-RELATED"/>
    <property type="match status" value="1"/>
</dbReference>
<sequence length="617" mass="69470">MPGVSLDPTPNLGDKVSLPLRLNQDCAESGLEAVIGDLLLQTDADDEDGKASDEHFYELDLNLQRAVQEIHCDLKVFGKSIQARLEEATAQVTPVVEAITTLQQENASLRILQEKLARQVMALCDALGLPEPKLTKEQDLDPANGNPSDVEVNPVQHPSAFAAVCHTSPMETEPISLVAESVSEMAHEVPVLPNGSSIKSEVQSEKLTTEKLQDIEDEEILDKMLDDCKDFEERKMIRTAMRELRKKKRDQREKERDLRLKELRQQREEKSQKARVGADTSQVVMKKVERSKDGSTISQITNRVSHSDDSGRTSRSTIMESSYVQKTDKGSMQTKSYSYSSTTSTRKVGSVFDREDNTSRSSSKTSALERRQAERSELMRAQTLPKTSAAQARKAMIEKLENTGGSRGNSAITQVNKVQRSTSFGVPNANSIKQMLLDWCRSKTRSYENVDIQNFSSSWSDGMAFCALVHNFFPEAFDYSSLSPSNRRQNFEVAFSTAEKLADCPQLLDVEDMVRMREPDWKCVYTYLQEFYRGLVQKGLLARFVGGKAYETTNCTEDADAQTWAYADCMPLLEVEDMMIMGKKPDSKCVFTYVQSLVNHLRKHEMMMARAQRSTDF</sequence>
<dbReference type="EMBL" id="RJVU01046259">
    <property type="protein sequence ID" value="ROL44385.1"/>
    <property type="molecule type" value="Genomic_DNA"/>
</dbReference>
<keyword evidence="2" id="KW-0175">Coiled coil</keyword>
<protein>
    <submittedName>
        <fullName evidence="6">Smoothelin</fullName>
    </submittedName>
</protein>
<dbReference type="SMART" id="SM00033">
    <property type="entry name" value="CH"/>
    <property type="match status" value="1"/>
</dbReference>
<feature type="compositionally biased region" description="Polar residues" evidence="4">
    <location>
        <begin position="294"/>
        <end position="304"/>
    </location>
</feature>
<dbReference type="OrthoDB" id="10017054at2759"/>
<name>A0A3N0YDU0_ANAGA</name>
<dbReference type="InterPro" id="IPR036872">
    <property type="entry name" value="CH_dom_sf"/>
</dbReference>
<feature type="region of interest" description="Disordered" evidence="4">
    <location>
        <begin position="244"/>
        <end position="393"/>
    </location>
</feature>
<dbReference type="InterPro" id="IPR050540">
    <property type="entry name" value="F-actin_Monoox_Mical"/>
</dbReference>
<gene>
    <name evidence="6" type="ORF">DPX16_8807</name>
</gene>
<proteinExistence type="inferred from homology"/>
<dbReference type="FunFam" id="1.10.418.10:FF:000009">
    <property type="entry name" value="smoothelin isoform X2"/>
    <property type="match status" value="1"/>
</dbReference>
<dbReference type="Gene3D" id="1.10.418.10">
    <property type="entry name" value="Calponin-like domain"/>
    <property type="match status" value="1"/>
</dbReference>
<dbReference type="Pfam" id="PF12510">
    <property type="entry name" value="Smoothelin"/>
    <property type="match status" value="1"/>
</dbReference>
<feature type="compositionally biased region" description="Low complexity" evidence="4">
    <location>
        <begin position="336"/>
        <end position="345"/>
    </location>
</feature>
<dbReference type="InterPro" id="IPR022189">
    <property type="entry name" value="SMTN"/>
</dbReference>
<feature type="compositionally biased region" description="Polar residues" evidence="4">
    <location>
        <begin position="313"/>
        <end position="335"/>
    </location>
</feature>
<feature type="compositionally biased region" description="Basic and acidic residues" evidence="4">
    <location>
        <begin position="367"/>
        <end position="378"/>
    </location>
</feature>
<dbReference type="PANTHER" id="PTHR23167:SF52">
    <property type="entry name" value="SMOOTHELIN"/>
    <property type="match status" value="1"/>
</dbReference>
<keyword evidence="7" id="KW-1185">Reference proteome</keyword>
<dbReference type="SUPFAM" id="SSF47576">
    <property type="entry name" value="Calponin-homology domain, CH-domain"/>
    <property type="match status" value="1"/>
</dbReference>